<comment type="caution">
    <text evidence="2">The sequence shown here is derived from an EMBL/GenBank/DDBJ whole genome shotgun (WGS) entry which is preliminary data.</text>
</comment>
<protein>
    <recommendedName>
        <fullName evidence="1">GIY-YIG domain-containing protein</fullName>
    </recommendedName>
</protein>
<dbReference type="Pfam" id="PF01541">
    <property type="entry name" value="GIY-YIG"/>
    <property type="match status" value="1"/>
</dbReference>
<dbReference type="PROSITE" id="PS50164">
    <property type="entry name" value="GIY_YIG"/>
    <property type="match status" value="1"/>
</dbReference>
<dbReference type="RefSeq" id="WP_183416821.1">
    <property type="nucleotide sequence ID" value="NZ_JACHXA010000006.1"/>
</dbReference>
<reference evidence="2 3" key="1">
    <citation type="submission" date="2020-08" db="EMBL/GenBank/DDBJ databases">
        <title>Genomic Encyclopedia of Type Strains, Phase III (KMG-III): the genomes of soil and plant-associated and newly described type strains.</title>
        <authorList>
            <person name="Whitman W."/>
        </authorList>
    </citation>
    <scope>NUCLEOTIDE SEQUENCE [LARGE SCALE GENOMIC DNA]</scope>
    <source>
        <strain evidence="2 3">CECT 8803</strain>
    </source>
</reference>
<dbReference type="Gene3D" id="3.40.1440.10">
    <property type="entry name" value="GIY-YIG endonuclease"/>
    <property type="match status" value="1"/>
</dbReference>
<evidence type="ECO:0000259" key="1">
    <source>
        <dbReference type="PROSITE" id="PS50164"/>
    </source>
</evidence>
<keyword evidence="3" id="KW-1185">Reference proteome</keyword>
<dbReference type="InterPro" id="IPR035901">
    <property type="entry name" value="GIY-YIG_endonuc_sf"/>
</dbReference>
<dbReference type="Proteomes" id="UP000581135">
    <property type="component" value="Unassembled WGS sequence"/>
</dbReference>
<gene>
    <name evidence="2" type="ORF">FHR98_002303</name>
</gene>
<dbReference type="EMBL" id="JACHXA010000006">
    <property type="protein sequence ID" value="MBB3066000.1"/>
    <property type="molecule type" value="Genomic_DNA"/>
</dbReference>
<proteinExistence type="predicted"/>
<accession>A0A839SWD0</accession>
<dbReference type="InterPro" id="IPR000305">
    <property type="entry name" value="GIY-YIG_endonuc"/>
</dbReference>
<feature type="domain" description="GIY-YIG" evidence="1">
    <location>
        <begin position="46"/>
        <end position="130"/>
    </location>
</feature>
<sequence length="134" mass="15266">MTDMKALTEAVHEYEQTCRHPDLPAFEISPVYDTHTNWDTGYPFGDRAGCYAFFDANKKLVYIGKASLSHILGRRIDSYFLRSGSSPSAVLKHQWESPPRYIVSIAVTKPYEAPSLEEFLIDKLQPSENSRGRH</sequence>
<dbReference type="AlphaFoldDB" id="A0A839SWD0"/>
<evidence type="ECO:0000313" key="2">
    <source>
        <dbReference type="EMBL" id="MBB3066000.1"/>
    </source>
</evidence>
<dbReference type="SUPFAM" id="SSF82771">
    <property type="entry name" value="GIY-YIG endonuclease"/>
    <property type="match status" value="1"/>
</dbReference>
<evidence type="ECO:0000313" key="3">
    <source>
        <dbReference type="Proteomes" id="UP000581135"/>
    </source>
</evidence>
<organism evidence="2 3">
    <name type="scientific">Limibacillus halophilus</name>
    <dbReference type="NCBI Taxonomy" id="1579333"/>
    <lineage>
        <taxon>Bacteria</taxon>
        <taxon>Pseudomonadati</taxon>
        <taxon>Pseudomonadota</taxon>
        <taxon>Alphaproteobacteria</taxon>
        <taxon>Rhodospirillales</taxon>
        <taxon>Rhodovibrionaceae</taxon>
        <taxon>Limibacillus</taxon>
    </lineage>
</organism>
<name>A0A839SWD0_9PROT</name>